<dbReference type="AlphaFoldDB" id="A0A8T6ZK09"/>
<accession>A0A8T6ZK09</accession>
<sequence>MKDAYERRALLLQLGDVLKMLDYIKAHVRDAQTVGDLVRNYEALAGIALLDSVAQTMTVSELEYRALRAFCRWPQLLLDEPLDHGALAAPVRALLFEDNPYGWETWTASLARDVPWLGTASAVPA</sequence>
<comment type="caution">
    <text evidence="1">The sequence shown here is derived from an EMBL/GenBank/DDBJ whole genome shotgun (WGS) entry which is preliminary data.</text>
</comment>
<reference evidence="1" key="2">
    <citation type="submission" date="2020-04" db="EMBL/GenBank/DDBJ databases">
        <authorList>
            <person name="Alexandrino P."/>
            <person name="Mendonca T."/>
            <person name="Guaman L."/>
            <person name="Cherix J."/>
            <person name="Lozano-Sakalauskas G."/>
            <person name="Fujita A."/>
            <person name="Filho E.R."/>
            <person name="Long P."/>
            <person name="Padilla G."/>
            <person name="Taciro M.K."/>
            <person name="Gomez J.G."/>
            <person name="Silva L.F."/>
            <person name="Torres M."/>
        </authorList>
    </citation>
    <scope>NUCLEOTIDE SEQUENCE</scope>
    <source>
        <strain evidence="1">LMG 19450</strain>
    </source>
</reference>
<dbReference type="RefSeq" id="WP_052148242.1">
    <property type="nucleotide sequence ID" value="NZ_CADFGF010000012.1"/>
</dbReference>
<reference evidence="1" key="1">
    <citation type="journal article" date="2015" name="Genome Announc.">
        <title>Draft Genome Sequence of the Polyhydroxyalkanoate-Producing Bacterium Burkholderia sacchari LMG 19450 Isolated from Brazilian Sugarcane Plantation Soil.</title>
        <authorList>
            <person name="Alexandrino P.M."/>
            <person name="Mendonca T.T."/>
            <person name="Guaman Bautista L.P."/>
            <person name="Cherix J."/>
            <person name="Lozano-Sakalauskas G.C."/>
            <person name="Fujita A."/>
            <person name="Ramos Filho E."/>
            <person name="Long P."/>
            <person name="Padilla G."/>
            <person name="Taciro M.K."/>
            <person name="Gomez J.G."/>
            <person name="Silva L.F."/>
        </authorList>
    </citation>
    <scope>NUCLEOTIDE SEQUENCE</scope>
    <source>
        <strain evidence="1">LMG 19450</strain>
    </source>
</reference>
<organism evidence="1 2">
    <name type="scientific">Paraburkholderia sacchari</name>
    <dbReference type="NCBI Taxonomy" id="159450"/>
    <lineage>
        <taxon>Bacteria</taxon>
        <taxon>Pseudomonadati</taxon>
        <taxon>Pseudomonadota</taxon>
        <taxon>Betaproteobacteria</taxon>
        <taxon>Burkholderiales</taxon>
        <taxon>Burkholderiaceae</taxon>
        <taxon>Paraburkholderia</taxon>
    </lineage>
</organism>
<gene>
    <name evidence="1" type="ORF">NH14_026230</name>
</gene>
<dbReference type="EMBL" id="JTDB02000009">
    <property type="protein sequence ID" value="NLP64590.1"/>
    <property type="molecule type" value="Genomic_DNA"/>
</dbReference>
<proteinExistence type="predicted"/>
<dbReference type="Proteomes" id="UP000030460">
    <property type="component" value="Unassembled WGS sequence"/>
</dbReference>
<evidence type="ECO:0000313" key="1">
    <source>
        <dbReference type="EMBL" id="NLP64590.1"/>
    </source>
</evidence>
<evidence type="ECO:0000313" key="2">
    <source>
        <dbReference type="Proteomes" id="UP000030460"/>
    </source>
</evidence>
<keyword evidence="2" id="KW-1185">Reference proteome</keyword>
<dbReference type="OrthoDB" id="9025571at2"/>
<protein>
    <submittedName>
        <fullName evidence="1">Uncharacterized protein</fullName>
    </submittedName>
</protein>
<name>A0A8T6ZK09_9BURK</name>